<dbReference type="EnsemblPlants" id="ORUFI10G05500.1">
    <property type="protein sequence ID" value="ORUFI10G05500.1"/>
    <property type="gene ID" value="ORUFI10G05500"/>
</dbReference>
<protein>
    <submittedName>
        <fullName evidence="2">Uncharacterized protein</fullName>
    </submittedName>
</protein>
<feature type="region of interest" description="Disordered" evidence="1">
    <location>
        <begin position="1"/>
        <end position="35"/>
    </location>
</feature>
<evidence type="ECO:0000313" key="3">
    <source>
        <dbReference type="Proteomes" id="UP000008022"/>
    </source>
</evidence>
<dbReference type="Proteomes" id="UP000008022">
    <property type="component" value="Unassembled WGS sequence"/>
</dbReference>
<organism evidence="2 3">
    <name type="scientific">Oryza rufipogon</name>
    <name type="common">Brownbeard rice</name>
    <name type="synonym">Asian wild rice</name>
    <dbReference type="NCBI Taxonomy" id="4529"/>
    <lineage>
        <taxon>Eukaryota</taxon>
        <taxon>Viridiplantae</taxon>
        <taxon>Streptophyta</taxon>
        <taxon>Embryophyta</taxon>
        <taxon>Tracheophyta</taxon>
        <taxon>Spermatophyta</taxon>
        <taxon>Magnoliopsida</taxon>
        <taxon>Liliopsida</taxon>
        <taxon>Poales</taxon>
        <taxon>Poaceae</taxon>
        <taxon>BOP clade</taxon>
        <taxon>Oryzoideae</taxon>
        <taxon>Oryzeae</taxon>
        <taxon>Oryzinae</taxon>
        <taxon>Oryza</taxon>
    </lineage>
</organism>
<reference evidence="2" key="2">
    <citation type="submission" date="2015-06" db="UniProtKB">
        <authorList>
            <consortium name="EnsemblPlants"/>
        </authorList>
    </citation>
    <scope>IDENTIFICATION</scope>
</reference>
<sequence>MADVGGGSTGDQGDESDPAHGPGHPTEATADCASEPGCSGTLWMHKVCRTMAAMLLRFIYDMSPAEAKCPCSVGELLEAETEVGGRGKADPPPLTSLSPPLRRHRRPSVCSWTPEKKGRLER</sequence>
<feature type="region of interest" description="Disordered" evidence="1">
    <location>
        <begin position="80"/>
        <end position="122"/>
    </location>
</feature>
<accession>A0A0E0QXC4</accession>
<feature type="compositionally biased region" description="Gly residues" evidence="1">
    <location>
        <begin position="1"/>
        <end position="10"/>
    </location>
</feature>
<proteinExistence type="predicted"/>
<name>A0A0E0QXC4_ORYRU</name>
<keyword evidence="3" id="KW-1185">Reference proteome</keyword>
<dbReference type="AlphaFoldDB" id="A0A0E0QXC4"/>
<dbReference type="Gramene" id="ORUFI10G05500.1">
    <property type="protein sequence ID" value="ORUFI10G05500.1"/>
    <property type="gene ID" value="ORUFI10G05500"/>
</dbReference>
<evidence type="ECO:0000313" key="2">
    <source>
        <dbReference type="EnsemblPlants" id="ORUFI10G05500.1"/>
    </source>
</evidence>
<dbReference type="HOGENOM" id="CLU_2030530_0_0_1"/>
<evidence type="ECO:0000256" key="1">
    <source>
        <dbReference type="SAM" id="MobiDB-lite"/>
    </source>
</evidence>
<reference evidence="3" key="1">
    <citation type="submission" date="2013-06" db="EMBL/GenBank/DDBJ databases">
        <authorList>
            <person name="Zhao Q."/>
        </authorList>
    </citation>
    <scope>NUCLEOTIDE SEQUENCE</scope>
    <source>
        <strain evidence="3">cv. W1943</strain>
    </source>
</reference>